<proteinExistence type="predicted"/>
<dbReference type="AlphaFoldDB" id="A0A4Z0PG14"/>
<evidence type="ECO:0000313" key="2">
    <source>
        <dbReference type="Proteomes" id="UP000297739"/>
    </source>
</evidence>
<keyword evidence="2" id="KW-1185">Reference proteome</keyword>
<dbReference type="Proteomes" id="UP000297739">
    <property type="component" value="Unassembled WGS sequence"/>
</dbReference>
<comment type="caution">
    <text evidence="1">The sequence shown here is derived from an EMBL/GenBank/DDBJ whole genome shotgun (WGS) entry which is preliminary data.</text>
</comment>
<name>A0A4Z0PG14_9BACT</name>
<sequence length="83" mass="9616">MNKKLDFEFMYNRNRFIIEFIIKHDPESIGAPMILGILNEVYASGNKVGMKYINKDLKQIALALNTQQRAMLSSELIRLNLLD</sequence>
<reference evidence="1 2" key="1">
    <citation type="submission" date="2019-04" db="EMBL/GenBank/DDBJ databases">
        <authorList>
            <person name="Feng G."/>
            <person name="Zhang J."/>
            <person name="Zhu H."/>
        </authorList>
    </citation>
    <scope>NUCLEOTIDE SEQUENCE [LARGE SCALE GENOMIC DNA]</scope>
    <source>
        <strain evidence="1 2">JCM 17223</strain>
    </source>
</reference>
<gene>
    <name evidence="1" type="ORF">E5J99_20975</name>
</gene>
<organism evidence="1 2">
    <name type="scientific">Hymenobacter elongatus</name>
    <dbReference type="NCBI Taxonomy" id="877208"/>
    <lineage>
        <taxon>Bacteria</taxon>
        <taxon>Pseudomonadati</taxon>
        <taxon>Bacteroidota</taxon>
        <taxon>Cytophagia</taxon>
        <taxon>Cytophagales</taxon>
        <taxon>Hymenobacteraceae</taxon>
        <taxon>Hymenobacter</taxon>
    </lineage>
</organism>
<protein>
    <submittedName>
        <fullName evidence="1">Uncharacterized protein</fullName>
    </submittedName>
</protein>
<accession>A0A4Z0PG14</accession>
<dbReference type="RefSeq" id="WP_135499755.1">
    <property type="nucleotide sequence ID" value="NZ_SRLD01000112.1"/>
</dbReference>
<dbReference type="EMBL" id="SRLD01000112">
    <property type="protein sequence ID" value="TGE11292.1"/>
    <property type="molecule type" value="Genomic_DNA"/>
</dbReference>
<evidence type="ECO:0000313" key="1">
    <source>
        <dbReference type="EMBL" id="TGE11292.1"/>
    </source>
</evidence>